<accession>A0A8S4QD53</accession>
<reference evidence="3" key="1">
    <citation type="submission" date="2022-03" db="EMBL/GenBank/DDBJ databases">
        <authorList>
            <person name="Martin C."/>
        </authorList>
    </citation>
    <scope>NUCLEOTIDE SEQUENCE</scope>
</reference>
<evidence type="ECO:0000313" key="4">
    <source>
        <dbReference type="Proteomes" id="UP000749559"/>
    </source>
</evidence>
<name>A0A8S4QD53_OWEFU</name>
<keyword evidence="4" id="KW-1185">Reference proteome</keyword>
<dbReference type="AlphaFoldDB" id="A0A8S4QD53"/>
<comment type="caution">
    <text evidence="3">The sequence shown here is derived from an EMBL/GenBank/DDBJ whole genome shotgun (WGS) entry which is preliminary data.</text>
</comment>
<organism evidence="3 4">
    <name type="scientific">Owenia fusiformis</name>
    <name type="common">Polychaete worm</name>
    <dbReference type="NCBI Taxonomy" id="6347"/>
    <lineage>
        <taxon>Eukaryota</taxon>
        <taxon>Metazoa</taxon>
        <taxon>Spiralia</taxon>
        <taxon>Lophotrochozoa</taxon>
        <taxon>Annelida</taxon>
        <taxon>Polychaeta</taxon>
        <taxon>Sedentaria</taxon>
        <taxon>Canalipalpata</taxon>
        <taxon>Sabellida</taxon>
        <taxon>Oweniida</taxon>
        <taxon>Oweniidae</taxon>
        <taxon>Owenia</taxon>
    </lineage>
</organism>
<dbReference type="EMBL" id="CAIIXF020000012">
    <property type="protein sequence ID" value="CAH1802021.1"/>
    <property type="molecule type" value="Genomic_DNA"/>
</dbReference>
<evidence type="ECO:0000256" key="1">
    <source>
        <dbReference type="SAM" id="Coils"/>
    </source>
</evidence>
<protein>
    <submittedName>
        <fullName evidence="3">Uncharacterized protein</fullName>
    </submittedName>
</protein>
<sequence>MKVVAVLLLVALFVNADAGKSSGGSSGSGESNGVKKRSCKKIRALIETLTSNLEEKLAQIEELQDSLGSVETLQNDLEQKLAQINGLQDSLDSAPATISDLESQLAGQQGTLNDQTTDIDALKEQLVNPCRVCGQSGSNYFPESICTMQGRYNAVSLQAFSCGCSYRAIPNLWAFECDSCTSK</sequence>
<feature type="signal peptide" evidence="2">
    <location>
        <begin position="1"/>
        <end position="18"/>
    </location>
</feature>
<feature type="chain" id="PRO_5035716986" evidence="2">
    <location>
        <begin position="19"/>
        <end position="183"/>
    </location>
</feature>
<evidence type="ECO:0000313" key="3">
    <source>
        <dbReference type="EMBL" id="CAH1802021.1"/>
    </source>
</evidence>
<evidence type="ECO:0000256" key="2">
    <source>
        <dbReference type="SAM" id="SignalP"/>
    </source>
</evidence>
<gene>
    <name evidence="3" type="ORF">OFUS_LOCUS25743</name>
</gene>
<dbReference type="SUPFAM" id="SSF46579">
    <property type="entry name" value="Prefoldin"/>
    <property type="match status" value="1"/>
</dbReference>
<dbReference type="Proteomes" id="UP000749559">
    <property type="component" value="Unassembled WGS sequence"/>
</dbReference>
<feature type="coiled-coil region" evidence="1">
    <location>
        <begin position="39"/>
        <end position="90"/>
    </location>
</feature>
<keyword evidence="2" id="KW-0732">Signal</keyword>
<proteinExistence type="predicted"/>
<dbReference type="Gene3D" id="1.20.58.60">
    <property type="match status" value="1"/>
</dbReference>
<keyword evidence="1" id="KW-0175">Coiled coil</keyword>